<gene>
    <name evidence="2" type="ORF">NCTC13652_00224</name>
</gene>
<dbReference type="GeneID" id="82885639"/>
<reference evidence="2 3" key="1">
    <citation type="submission" date="2018-12" db="EMBL/GenBank/DDBJ databases">
        <authorList>
            <consortium name="Pathogen Informatics"/>
        </authorList>
    </citation>
    <scope>NUCLEOTIDE SEQUENCE [LARGE SCALE GENOMIC DNA]</scope>
    <source>
        <strain evidence="2 3">NCTC13652</strain>
    </source>
</reference>
<name>A0A448NW14_9ACTN</name>
<evidence type="ECO:0000313" key="2">
    <source>
        <dbReference type="EMBL" id="VEI02059.1"/>
    </source>
</evidence>
<accession>A0A448NW14</accession>
<dbReference type="EMBL" id="LR134473">
    <property type="protein sequence ID" value="VEI02059.1"/>
    <property type="molecule type" value="Genomic_DNA"/>
</dbReference>
<dbReference type="STRING" id="1122997.GCA_000425285_00691"/>
<feature type="domain" description="Helix-turn-helix" evidence="1">
    <location>
        <begin position="82"/>
        <end position="125"/>
    </location>
</feature>
<evidence type="ECO:0000313" key="3">
    <source>
        <dbReference type="Proteomes" id="UP000277858"/>
    </source>
</evidence>
<keyword evidence="3" id="KW-1185">Reference proteome</keyword>
<dbReference type="Proteomes" id="UP000277858">
    <property type="component" value="Chromosome"/>
</dbReference>
<dbReference type="NCBIfam" id="TIGR01764">
    <property type="entry name" value="excise"/>
    <property type="match status" value="1"/>
</dbReference>
<dbReference type="AlphaFoldDB" id="A0A448NW14"/>
<dbReference type="RefSeq" id="WP_036980888.1">
    <property type="nucleotide sequence ID" value="NZ_CP025571.1"/>
</dbReference>
<dbReference type="InterPro" id="IPR041657">
    <property type="entry name" value="HTH_17"/>
</dbReference>
<protein>
    <submittedName>
        <fullName evidence="2">DNA binding domain, excisionase family</fullName>
    </submittedName>
</protein>
<dbReference type="InterPro" id="IPR010093">
    <property type="entry name" value="SinI_DNA-bd"/>
</dbReference>
<evidence type="ECO:0000259" key="1">
    <source>
        <dbReference type="Pfam" id="PF12728"/>
    </source>
</evidence>
<proteinExistence type="predicted"/>
<dbReference type="Pfam" id="PF12728">
    <property type="entry name" value="HTH_17"/>
    <property type="match status" value="1"/>
</dbReference>
<dbReference type="GO" id="GO:0003677">
    <property type="term" value="F:DNA binding"/>
    <property type="evidence" value="ECO:0007669"/>
    <property type="project" value="InterPro"/>
</dbReference>
<organism evidence="2 3">
    <name type="scientific">Acidipropionibacterium jensenii</name>
    <dbReference type="NCBI Taxonomy" id="1749"/>
    <lineage>
        <taxon>Bacteria</taxon>
        <taxon>Bacillati</taxon>
        <taxon>Actinomycetota</taxon>
        <taxon>Actinomycetes</taxon>
        <taxon>Propionibacteriales</taxon>
        <taxon>Propionibacteriaceae</taxon>
        <taxon>Acidipropionibacterium</taxon>
    </lineage>
</organism>
<sequence length="152" mass="16251">MNAATGVTRTIIATDQEARAARSAVECINAATKGGQRPVFSARMDGSNAVDVPVELGHLIMTMLDSIAEGGSLTVTAMPAELTTSLAAHLLGVSRTTLMKRINRGEIPARKVGTHHRLATADVMRARDEKRRQAAETFNRVREAQDDAGITD</sequence>